<protein>
    <submittedName>
        <fullName evidence="2">Metal-dependent hydrolase</fullName>
    </submittedName>
</protein>
<dbReference type="AlphaFoldDB" id="A0ABD5V2U8"/>
<gene>
    <name evidence="2" type="ORF">ACFQGH_09225</name>
</gene>
<sequence length="196" mass="21547">MWPWEHVIVGYVAYSLFSHLVYREGPSGGAALAVVFASLLPDLIDKPLAWQFGVFPGGYSIGHSVFVAVPVSILVGVLAHRYGRPRVGLAFGVGYLLHLPSDLLPTYVREGWVPYERILWPLEQAEGEHGHGLLEGFLGTALPYAYQIVTLDLSPYLLFQLGLMGCAFLLWVYDGMPILREAVVGTHRRVAGSESP</sequence>
<dbReference type="Pfam" id="PF04307">
    <property type="entry name" value="YdjM"/>
    <property type="match status" value="1"/>
</dbReference>
<keyword evidence="2" id="KW-0378">Hydrolase</keyword>
<dbReference type="GO" id="GO:0016787">
    <property type="term" value="F:hydrolase activity"/>
    <property type="evidence" value="ECO:0007669"/>
    <property type="project" value="UniProtKB-KW"/>
</dbReference>
<keyword evidence="1" id="KW-0812">Transmembrane</keyword>
<feature type="transmembrane region" description="Helical" evidence="1">
    <location>
        <begin position="87"/>
        <end position="108"/>
    </location>
</feature>
<evidence type="ECO:0000313" key="2">
    <source>
        <dbReference type="EMBL" id="MFC6905374.1"/>
    </source>
</evidence>
<keyword evidence="1" id="KW-1133">Transmembrane helix</keyword>
<reference evidence="2 3" key="1">
    <citation type="journal article" date="2019" name="Int. J. Syst. Evol. Microbiol.">
        <title>The Global Catalogue of Microorganisms (GCM) 10K type strain sequencing project: providing services to taxonomists for standard genome sequencing and annotation.</title>
        <authorList>
            <consortium name="The Broad Institute Genomics Platform"/>
            <consortium name="The Broad Institute Genome Sequencing Center for Infectious Disease"/>
            <person name="Wu L."/>
            <person name="Ma J."/>
        </authorList>
    </citation>
    <scope>NUCLEOTIDE SEQUENCE [LARGE SCALE GENOMIC DNA]</scope>
    <source>
        <strain evidence="2 3">CGMCC 1.3240</strain>
    </source>
</reference>
<keyword evidence="3" id="KW-1185">Reference proteome</keyword>
<comment type="caution">
    <text evidence="2">The sequence shown here is derived from an EMBL/GenBank/DDBJ whole genome shotgun (WGS) entry which is preliminary data.</text>
</comment>
<proteinExistence type="predicted"/>
<dbReference type="RefSeq" id="WP_340603899.1">
    <property type="nucleotide sequence ID" value="NZ_JBBMXV010000003.1"/>
</dbReference>
<evidence type="ECO:0000313" key="3">
    <source>
        <dbReference type="Proteomes" id="UP001596312"/>
    </source>
</evidence>
<dbReference type="InterPro" id="IPR007404">
    <property type="entry name" value="YdjM-like"/>
</dbReference>
<organism evidence="2 3">
    <name type="scientific">Halalkalicoccus tibetensis</name>
    <dbReference type="NCBI Taxonomy" id="175632"/>
    <lineage>
        <taxon>Archaea</taxon>
        <taxon>Methanobacteriati</taxon>
        <taxon>Methanobacteriota</taxon>
        <taxon>Stenosarchaea group</taxon>
        <taxon>Halobacteria</taxon>
        <taxon>Halobacteriales</taxon>
        <taxon>Halococcaceae</taxon>
        <taxon>Halalkalicoccus</taxon>
    </lineage>
</organism>
<keyword evidence="1" id="KW-0472">Membrane</keyword>
<dbReference type="EMBL" id="JBHSXQ010000003">
    <property type="protein sequence ID" value="MFC6905374.1"/>
    <property type="molecule type" value="Genomic_DNA"/>
</dbReference>
<evidence type="ECO:0000256" key="1">
    <source>
        <dbReference type="SAM" id="Phobius"/>
    </source>
</evidence>
<dbReference type="Proteomes" id="UP001596312">
    <property type="component" value="Unassembled WGS sequence"/>
</dbReference>
<name>A0ABD5V2U8_9EURY</name>
<feature type="transmembrane region" description="Helical" evidence="1">
    <location>
        <begin position="153"/>
        <end position="173"/>
    </location>
</feature>
<accession>A0ABD5V2U8</accession>
<feature type="transmembrane region" description="Helical" evidence="1">
    <location>
        <begin position="61"/>
        <end position="80"/>
    </location>
</feature>